<dbReference type="InterPro" id="IPR038729">
    <property type="entry name" value="Rad50/SbcC_AAA"/>
</dbReference>
<comment type="caution">
    <text evidence="2">The sequence shown here is derived from an EMBL/GenBank/DDBJ whole genome shotgun (WGS) entry which is preliminary data.</text>
</comment>
<dbReference type="InterPro" id="IPR051396">
    <property type="entry name" value="Bact_Antivir_Def_Nuclease"/>
</dbReference>
<protein>
    <submittedName>
        <fullName evidence="2">ATP-binding protein</fullName>
    </submittedName>
</protein>
<dbReference type="Proteomes" id="UP001430700">
    <property type="component" value="Unassembled WGS sequence"/>
</dbReference>
<keyword evidence="3" id="KW-1185">Reference proteome</keyword>
<feature type="domain" description="Rad50/SbcC-type AAA" evidence="1">
    <location>
        <begin position="4"/>
        <end position="275"/>
    </location>
</feature>
<evidence type="ECO:0000313" key="2">
    <source>
        <dbReference type="EMBL" id="MCC9018682.1"/>
    </source>
</evidence>
<dbReference type="PANTHER" id="PTHR43581:SF2">
    <property type="entry name" value="EXCINUCLEASE ATPASE SUBUNIT"/>
    <property type="match status" value="1"/>
</dbReference>
<evidence type="ECO:0000259" key="1">
    <source>
        <dbReference type="Pfam" id="PF13476"/>
    </source>
</evidence>
<evidence type="ECO:0000313" key="3">
    <source>
        <dbReference type="Proteomes" id="UP001430700"/>
    </source>
</evidence>
<gene>
    <name evidence="2" type="ORF">LNQ34_12945</name>
</gene>
<dbReference type="RefSeq" id="WP_230000059.1">
    <property type="nucleotide sequence ID" value="NZ_JAJJMN010000001.1"/>
</dbReference>
<dbReference type="Pfam" id="PF13476">
    <property type="entry name" value="AAA_23"/>
    <property type="match status" value="1"/>
</dbReference>
<dbReference type="SUPFAM" id="SSF52540">
    <property type="entry name" value="P-loop containing nucleoside triphosphate hydrolases"/>
    <property type="match status" value="1"/>
</dbReference>
<name>A0ABS8M1Y5_9FLAO</name>
<accession>A0ABS8M1Y5</accession>
<proteinExistence type="predicted"/>
<sequence>MTNIEIINIGPIKHIKIDLNQINVFMGPQSSGKSTIAKIISQCFWFEKNYILTGEEYYFYGGLIDFHRMDDSYFSDDSEITYDSLWVKITFKGKGKKSKISVIRNDISTDIYHNLKIEYIPAERNFVSAISNLEKYSDSYDNIINFLNDWMIFKETLTNKKDFSSPLKSINIKYKYNSTKKEDVITLPNRKKVNLQRASSGQQSIMPLLVVCEYLFNELYNQKRNPSPAERKNIQNLLPDNMKSDYKWVIDMQNFHNNEIEQNSNKEVEIVKKKIWNKLGFSTDYNHSTVIIEEPEQNLFPETQKELIYHLFECIKVKNRQHNLVLTTHSPYILYAINNCLMGNLVSNQDMDKIEKAEFLETNFLSRKSWISPKLISIWEIHNGTLKQIQDEDNILSENYFDIKMTDLTDEYYQLLNYYKDEK</sequence>
<keyword evidence="2" id="KW-0067">ATP-binding</keyword>
<keyword evidence="2" id="KW-0547">Nucleotide-binding</keyword>
<dbReference type="Gene3D" id="3.40.50.300">
    <property type="entry name" value="P-loop containing nucleotide triphosphate hydrolases"/>
    <property type="match status" value="1"/>
</dbReference>
<dbReference type="InterPro" id="IPR027417">
    <property type="entry name" value="P-loop_NTPase"/>
</dbReference>
<organism evidence="2 3">
    <name type="scientific">Flavobacterium lipolyticum</name>
    <dbReference type="NCBI Taxonomy" id="2893754"/>
    <lineage>
        <taxon>Bacteria</taxon>
        <taxon>Pseudomonadati</taxon>
        <taxon>Bacteroidota</taxon>
        <taxon>Flavobacteriia</taxon>
        <taxon>Flavobacteriales</taxon>
        <taxon>Flavobacteriaceae</taxon>
        <taxon>Flavobacterium</taxon>
    </lineage>
</organism>
<dbReference type="EMBL" id="JAJJMN010000001">
    <property type="protein sequence ID" value="MCC9018682.1"/>
    <property type="molecule type" value="Genomic_DNA"/>
</dbReference>
<dbReference type="GO" id="GO:0005524">
    <property type="term" value="F:ATP binding"/>
    <property type="evidence" value="ECO:0007669"/>
    <property type="project" value="UniProtKB-KW"/>
</dbReference>
<dbReference type="PANTHER" id="PTHR43581">
    <property type="entry name" value="ATP/GTP PHOSPHATASE"/>
    <property type="match status" value="1"/>
</dbReference>
<reference evidence="2" key="1">
    <citation type="submission" date="2021-11" db="EMBL/GenBank/DDBJ databases">
        <title>Description of novel Flavobacterium species.</title>
        <authorList>
            <person name="Saticioglu I.B."/>
            <person name="Ay H."/>
            <person name="Altun S."/>
            <person name="Duman M."/>
        </authorList>
    </citation>
    <scope>NUCLEOTIDE SEQUENCE</scope>
    <source>
        <strain evidence="2">F-126</strain>
    </source>
</reference>